<dbReference type="InterPro" id="IPR017900">
    <property type="entry name" value="4Fe4S_Fe_S_CS"/>
</dbReference>
<dbReference type="Gene3D" id="1.20.950.20">
    <property type="entry name" value="Transmembrane di-heme cytochromes, Chain C"/>
    <property type="match status" value="1"/>
</dbReference>
<feature type="transmembrane region" description="Helical" evidence="6">
    <location>
        <begin position="145"/>
        <end position="163"/>
    </location>
</feature>
<evidence type="ECO:0000313" key="9">
    <source>
        <dbReference type="Proteomes" id="UP000006620"/>
    </source>
</evidence>
<organism evidence="8 9">
    <name type="scientific">Paenibacillus mucilaginosus (strain KNP414)</name>
    <dbReference type="NCBI Taxonomy" id="1036673"/>
    <lineage>
        <taxon>Bacteria</taxon>
        <taxon>Bacillati</taxon>
        <taxon>Bacillota</taxon>
        <taxon>Bacilli</taxon>
        <taxon>Bacillales</taxon>
        <taxon>Paenibacillaceae</taxon>
        <taxon>Paenibacillus</taxon>
    </lineage>
</organism>
<feature type="transmembrane region" description="Helical" evidence="6">
    <location>
        <begin position="6"/>
        <end position="25"/>
    </location>
</feature>
<accession>F8FEI3</accession>
<gene>
    <name evidence="8" type="primary">fadF</name>
    <name evidence="8" type="ordered locus">KNP414_06058</name>
</gene>
<evidence type="ECO:0000313" key="8">
    <source>
        <dbReference type="EMBL" id="AEI44582.1"/>
    </source>
</evidence>
<dbReference type="KEGG" id="pms:KNP414_06058"/>
<evidence type="ECO:0000256" key="4">
    <source>
        <dbReference type="ARBA" id="ARBA00023004"/>
    </source>
</evidence>
<keyword evidence="4" id="KW-0408">Iron</keyword>
<keyword evidence="1" id="KW-0004">4Fe-4S</keyword>
<evidence type="ECO:0000256" key="1">
    <source>
        <dbReference type="ARBA" id="ARBA00022485"/>
    </source>
</evidence>
<keyword evidence="3" id="KW-0560">Oxidoreductase</keyword>
<keyword evidence="2" id="KW-0479">Metal-binding</keyword>
<feature type="transmembrane region" description="Helical" evidence="6">
    <location>
        <begin position="106"/>
        <end position="125"/>
    </location>
</feature>
<dbReference type="GO" id="GO:0005886">
    <property type="term" value="C:plasma membrane"/>
    <property type="evidence" value="ECO:0007669"/>
    <property type="project" value="TreeGrafter"/>
</dbReference>
<keyword evidence="6" id="KW-1133">Transmembrane helix</keyword>
<reference evidence="8 9" key="2">
    <citation type="journal article" date="2013" name="Genome Announc.">
        <title>Genome Sequence of Growth-Improving Paenibacillus mucilaginosus Strain KNP414.</title>
        <authorList>
            <person name="Lu J.J."/>
            <person name="Wang J.F."/>
            <person name="Hu X.F."/>
        </authorList>
    </citation>
    <scope>NUCLEOTIDE SEQUENCE [LARGE SCALE GENOMIC DNA]</scope>
    <source>
        <strain evidence="8 9">KNP414</strain>
    </source>
</reference>
<name>F8FEI3_PAEMK</name>
<evidence type="ECO:0000256" key="5">
    <source>
        <dbReference type="ARBA" id="ARBA00023014"/>
    </source>
</evidence>
<dbReference type="RefSeq" id="WP_013919726.1">
    <property type="nucleotide sequence ID" value="NC_015690.1"/>
</dbReference>
<evidence type="ECO:0000256" key="2">
    <source>
        <dbReference type="ARBA" id="ARBA00022723"/>
    </source>
</evidence>
<dbReference type="PANTHER" id="PTHR43255">
    <property type="entry name" value="IRON-SULFUR-BINDING OXIDOREDUCTASE FADF-RELATED-RELATED"/>
    <property type="match status" value="1"/>
</dbReference>
<dbReference type="EMBL" id="CP002869">
    <property type="protein sequence ID" value="AEI44582.1"/>
    <property type="molecule type" value="Genomic_DNA"/>
</dbReference>
<sequence>MLQIVTFVLFLGITGYALYLFYQAVYHRYLYVKLGQPFSFHEQNRERIREFLSQVFAQKKLMKDPKSGIMHIVIFYGFILLQFGALDLIVKGLTGGRSLPIPGYEAFNLLQEITVFLVLAAMGYAAYRRYGEKLVRLKKGWKPSLVVFFIFSLMLSVLFSLTFERLWHGHGPSAYAPISSVLAAPLQGVSTGAAEVWFYVFWWLHLLILLSFLVYVPQSKHFHIITAPVNIWLRRTEPAGRLKKLDLEDEEAESFGAGKIEDFTQKQMLDFYACVECGRCTNVCPASNTGKALSPMHLITKLRDHLQEKGAAVTSKSPWVPAFAFAGGPAHGAAEERPGVEFAAAPGSITNIRPTLDWQGKTWGALPKPVQEIELIGDVMTEEEIWACTTCRNCEDQCPVGNEHVDKIVDLRRHLVLMQGSLPHEGQRAMQNIERQGNPWGISRSDRAKWTGELEGIPVPTVRDHPDFEYLFFVGSMGSYDLRSRRITKALVRLLNEAGVSYAILGNEEKNSGDTPRRLGNEMLFQQLCMENIETFTKYGVRRIVTACPHTFNTFKNEYPEFGLEGVEILHHTQLLDRLLQEGRLKPEHALNERITYHDSCYLGRYNDVYDQPRNVLRAIPGVQLVEMERTRENGMCCGAGGGMMWMEETSGKRVNVARTEQALQVNPTVISSACPYCLTMVEDGTKMKEAEDRVRARDIAELLEESVFGTASKL</sequence>
<evidence type="ECO:0000256" key="3">
    <source>
        <dbReference type="ARBA" id="ARBA00023002"/>
    </source>
</evidence>
<feature type="domain" description="4Fe-4S ferredoxin-type" evidence="7">
    <location>
        <begin position="265"/>
        <end position="295"/>
    </location>
</feature>
<dbReference type="SUPFAM" id="SSF46548">
    <property type="entry name" value="alpha-helical ferredoxin"/>
    <property type="match status" value="1"/>
</dbReference>
<evidence type="ECO:0000259" key="7">
    <source>
        <dbReference type="PROSITE" id="PS51379"/>
    </source>
</evidence>
<dbReference type="PROSITE" id="PS00198">
    <property type="entry name" value="4FE4S_FER_1"/>
    <property type="match status" value="2"/>
</dbReference>
<reference evidence="9" key="1">
    <citation type="submission" date="2011-06" db="EMBL/GenBank/DDBJ databases">
        <title>Complete genome sequence of Paenibacillus mucilaginosus KNP414.</title>
        <authorList>
            <person name="Wang J."/>
            <person name="Hu S."/>
            <person name="Hu X."/>
            <person name="Zhang B."/>
            <person name="Dong D."/>
            <person name="Zhang S."/>
            <person name="Zhao K."/>
            <person name="Wu D."/>
        </authorList>
    </citation>
    <scope>NUCLEOTIDE SEQUENCE [LARGE SCALE GENOMIC DNA]</scope>
    <source>
        <strain evidence="9">KNP414</strain>
    </source>
</reference>
<dbReference type="InterPro" id="IPR036197">
    <property type="entry name" value="NarG-like_sf"/>
</dbReference>
<feature type="domain" description="4Fe-4S ferredoxin-type" evidence="7">
    <location>
        <begin position="377"/>
        <end position="408"/>
    </location>
</feature>
<dbReference type="InterPro" id="IPR004017">
    <property type="entry name" value="Cys_rich_dom"/>
</dbReference>
<dbReference type="Proteomes" id="UP000006620">
    <property type="component" value="Chromosome"/>
</dbReference>
<dbReference type="InterPro" id="IPR017896">
    <property type="entry name" value="4Fe4S_Fe-S-bd"/>
</dbReference>
<dbReference type="InterPro" id="IPR009051">
    <property type="entry name" value="Helical_ferredxn"/>
</dbReference>
<dbReference type="GO" id="GO:0051539">
    <property type="term" value="F:4 iron, 4 sulfur cluster binding"/>
    <property type="evidence" value="ECO:0007669"/>
    <property type="project" value="UniProtKB-KW"/>
</dbReference>
<evidence type="ECO:0000256" key="6">
    <source>
        <dbReference type="SAM" id="Phobius"/>
    </source>
</evidence>
<keyword evidence="6" id="KW-0812">Transmembrane</keyword>
<dbReference type="Pfam" id="PF02754">
    <property type="entry name" value="CCG"/>
    <property type="match status" value="2"/>
</dbReference>
<keyword evidence="5" id="KW-0411">Iron-sulfur</keyword>
<dbReference type="AlphaFoldDB" id="F8FEI3"/>
<proteinExistence type="predicted"/>
<dbReference type="PROSITE" id="PS51379">
    <property type="entry name" value="4FE4S_FER_2"/>
    <property type="match status" value="2"/>
</dbReference>
<feature type="transmembrane region" description="Helical" evidence="6">
    <location>
        <begin position="68"/>
        <end position="86"/>
    </location>
</feature>
<dbReference type="GO" id="GO:0046872">
    <property type="term" value="F:metal ion binding"/>
    <property type="evidence" value="ECO:0007669"/>
    <property type="project" value="UniProtKB-KW"/>
</dbReference>
<dbReference type="HOGENOM" id="CLU_005304_1_0_9"/>
<dbReference type="SUPFAM" id="SSF103501">
    <property type="entry name" value="Respiratory nitrate reductase 1 gamma chain"/>
    <property type="match status" value="1"/>
</dbReference>
<protein>
    <submittedName>
        <fullName evidence="8">FadF</fullName>
    </submittedName>
</protein>
<feature type="transmembrane region" description="Helical" evidence="6">
    <location>
        <begin position="196"/>
        <end position="216"/>
    </location>
</feature>
<keyword evidence="6" id="KW-0472">Membrane</keyword>
<dbReference type="GO" id="GO:0016491">
    <property type="term" value="F:oxidoreductase activity"/>
    <property type="evidence" value="ECO:0007669"/>
    <property type="project" value="UniProtKB-KW"/>
</dbReference>
<dbReference type="Gene3D" id="1.10.1060.10">
    <property type="entry name" value="Alpha-helical ferredoxin"/>
    <property type="match status" value="2"/>
</dbReference>
<dbReference type="PATRIC" id="fig|1036673.3.peg.5631"/>
<dbReference type="PANTHER" id="PTHR43255:SF1">
    <property type="entry name" value="IRON-SULFUR-BINDING OXIDOREDUCTASE FADF-RELATED"/>
    <property type="match status" value="1"/>
</dbReference>
<dbReference type="InterPro" id="IPR051460">
    <property type="entry name" value="HdrC_iron-sulfur_subunit"/>
</dbReference>